<comment type="similarity">
    <text evidence="8">Belongs to the binding-protein-dependent transport system permease family.</text>
</comment>
<accession>A0A135YVE7</accession>
<protein>
    <submittedName>
        <fullName evidence="11">ABC transporter, substrate-binding protein, QAT family</fullName>
    </submittedName>
    <submittedName>
        <fullName evidence="12">Osmoprotectant-binding protein</fullName>
    </submittedName>
</protein>
<keyword evidence="2 8" id="KW-0813">Transport</keyword>
<feature type="transmembrane region" description="Helical" evidence="8">
    <location>
        <begin position="50"/>
        <end position="71"/>
    </location>
</feature>
<dbReference type="Gene3D" id="3.40.190.120">
    <property type="entry name" value="Osmoprotection protein (prox), domain 2"/>
    <property type="match status" value="1"/>
</dbReference>
<keyword evidence="5 8" id="KW-0472">Membrane</keyword>
<dbReference type="EMBL" id="LSQZ01000024">
    <property type="protein sequence ID" value="KXI13385.1"/>
    <property type="molecule type" value="Genomic_DNA"/>
</dbReference>
<reference evidence="11 13" key="1">
    <citation type="submission" date="2016-02" db="EMBL/GenBank/DDBJ databases">
        <authorList>
            <person name="Wen L."/>
            <person name="He K."/>
            <person name="Yang H."/>
        </authorList>
    </citation>
    <scope>NUCLEOTIDE SEQUENCE [LARGE SCALE GENOMIC DNA]</scope>
    <source>
        <strain evidence="11 13">MJR8628A</strain>
    </source>
</reference>
<dbReference type="PROSITE" id="PS50928">
    <property type="entry name" value="ABC_TM1"/>
    <property type="match status" value="1"/>
</dbReference>
<dbReference type="InterPro" id="IPR035906">
    <property type="entry name" value="MetI-like_sf"/>
</dbReference>
<gene>
    <name evidence="12" type="primary">opuCC</name>
    <name evidence="11" type="ORF">HMPREF3195_00778</name>
    <name evidence="12" type="ORF">NCTC11460_00440</name>
</gene>
<dbReference type="Gene3D" id="3.40.190.10">
    <property type="entry name" value="Periplasmic binding protein-like II"/>
    <property type="match status" value="1"/>
</dbReference>
<dbReference type="GO" id="GO:0031460">
    <property type="term" value="P:glycine betaine transport"/>
    <property type="evidence" value="ECO:0007669"/>
    <property type="project" value="TreeGrafter"/>
</dbReference>
<dbReference type="InterPro" id="IPR007210">
    <property type="entry name" value="ABC_Gly_betaine_transp_sub-bd"/>
</dbReference>
<dbReference type="InterPro" id="IPR000515">
    <property type="entry name" value="MetI-like"/>
</dbReference>
<dbReference type="AlphaFoldDB" id="A0A135YVE7"/>
<evidence type="ECO:0000313" key="12">
    <source>
        <dbReference type="EMBL" id="SUB60535.1"/>
    </source>
</evidence>
<dbReference type="GO" id="GO:0022857">
    <property type="term" value="F:transmembrane transporter activity"/>
    <property type="evidence" value="ECO:0007669"/>
    <property type="project" value="InterPro"/>
</dbReference>
<dbReference type="FunFam" id="1.10.3720.10:FF:000001">
    <property type="entry name" value="Glycine betaine ABC transporter, permease"/>
    <property type="match status" value="1"/>
</dbReference>
<dbReference type="STRING" id="1261.HMPREF3195_00778"/>
<dbReference type="EMBL" id="UGTB01000004">
    <property type="protein sequence ID" value="SUB60535.1"/>
    <property type="molecule type" value="Genomic_DNA"/>
</dbReference>
<dbReference type="SUPFAM" id="SSF53850">
    <property type="entry name" value="Periplasmic binding protein-like II"/>
    <property type="match status" value="1"/>
</dbReference>
<keyword evidence="4 8" id="KW-1133">Transmembrane helix</keyword>
<dbReference type="GeneID" id="79843733"/>
<organism evidence="11 13">
    <name type="scientific">Peptostreptococcus anaerobius</name>
    <dbReference type="NCBI Taxonomy" id="1261"/>
    <lineage>
        <taxon>Bacteria</taxon>
        <taxon>Bacillati</taxon>
        <taxon>Bacillota</taxon>
        <taxon>Clostridia</taxon>
        <taxon>Peptostreptococcales</taxon>
        <taxon>Peptostreptococcaceae</taxon>
        <taxon>Peptostreptococcus</taxon>
    </lineage>
</organism>
<feature type="transmembrane region" description="Helical" evidence="8">
    <location>
        <begin position="77"/>
        <end position="94"/>
    </location>
</feature>
<feature type="transmembrane region" description="Helical" evidence="8">
    <location>
        <begin position="130"/>
        <end position="152"/>
    </location>
</feature>
<dbReference type="Pfam" id="PF00528">
    <property type="entry name" value="BPD_transp_1"/>
    <property type="match status" value="1"/>
</dbReference>
<dbReference type="Pfam" id="PF04069">
    <property type="entry name" value="OpuAC"/>
    <property type="match status" value="1"/>
</dbReference>
<name>A0A135YVE7_9FIRM</name>
<keyword evidence="3 8" id="KW-0812">Transmembrane</keyword>
<dbReference type="CDD" id="cd13608">
    <property type="entry name" value="PBP2_OpuCC_like"/>
    <property type="match status" value="1"/>
</dbReference>
<dbReference type="CDD" id="cd06261">
    <property type="entry name" value="TM_PBP2"/>
    <property type="match status" value="1"/>
</dbReference>
<dbReference type="Proteomes" id="UP000255101">
    <property type="component" value="Unassembled WGS sequence"/>
</dbReference>
<dbReference type="InterPro" id="IPR051204">
    <property type="entry name" value="ABC_transp_perm/SBD"/>
</dbReference>
<dbReference type="Proteomes" id="UP000070326">
    <property type="component" value="Unassembled WGS sequence"/>
</dbReference>
<feature type="transmembrane region" description="Helical" evidence="8">
    <location>
        <begin position="251"/>
        <end position="272"/>
    </location>
</feature>
<sequence>MLQFLSENGTNLLIKIGEHLTISMVALVLGVLVAVPLGVVITKNKMVAKIVMSIASVLQTIPSLALLAIMVPLFGVGKVPAIIAIFIYSLLPILRNTVLGMMSVDDNVLDAAKGMGMTFFQIIKDIQIKLAAPVIMSGVRLSAVYVIAWTTLASYVGAGGLGDFIFTGLTLFNVPMIILGAVPVTIMALIMDLVLSRLEKAVKPRTESKSKKDNDSDDKDKIENGNGIKNKNGQKNKSENKIVSRSNTKKAIIAFLAIFSSLTLTACSLPGLGGEASKGDIVIAGGSTAERQIITEIQKQMIEHYNPKQKVSVINNLSSAMLVFQTLNGGYANIGSAMYTGTTLTGELGMKPTTDPEEALEKVIKGYNDKFNLIWMPTYGFENTYAFMVKKEFAEKHNLNKVSDLKPIAKDLKAGVDTSWIQRKGDGYQAFKDKYKFDFDSVLPMDVGLVYSAVNSGKMDVVLGYSTDGRINSYGLKVLEDDMRIFPPYDASPIISKKTVDEHPEVVDVLLKLEGSITSETMQKLNAQCDGEKIEAKLVAKKFLQDNNYFEYKKVNPLKKRPIYKDMFEDSSKK</sequence>
<feature type="domain" description="ABC transmembrane type-1" evidence="10">
    <location>
        <begin position="16"/>
        <end position="195"/>
    </location>
</feature>
<feature type="compositionally biased region" description="Basic and acidic residues" evidence="9">
    <location>
        <begin position="204"/>
        <end position="223"/>
    </location>
</feature>
<feature type="region of interest" description="Disordered" evidence="9">
    <location>
        <begin position="204"/>
        <end position="242"/>
    </location>
</feature>
<comment type="similarity">
    <text evidence="7">In the N-terminal section; belongs to the binding-protein-dependent transport system permease family.</text>
</comment>
<dbReference type="PANTHER" id="PTHR30177:SF28">
    <property type="entry name" value="CHOLINE TRANSPORT SYSTEM PERMEASE PROTEIN OPUBB"/>
    <property type="match status" value="1"/>
</dbReference>
<evidence type="ECO:0000256" key="5">
    <source>
        <dbReference type="ARBA" id="ARBA00023136"/>
    </source>
</evidence>
<evidence type="ECO:0000256" key="6">
    <source>
        <dbReference type="ARBA" id="ARBA00035642"/>
    </source>
</evidence>
<dbReference type="PATRIC" id="fig|1261.3.peg.1388"/>
<reference evidence="12 14" key="2">
    <citation type="submission" date="2018-06" db="EMBL/GenBank/DDBJ databases">
        <authorList>
            <consortium name="Pathogen Informatics"/>
            <person name="Doyle S."/>
        </authorList>
    </citation>
    <scope>NUCLEOTIDE SEQUENCE [LARGE SCALE GENOMIC DNA]</scope>
    <source>
        <strain evidence="12 14">NCTC11460</strain>
    </source>
</reference>
<evidence type="ECO:0000313" key="14">
    <source>
        <dbReference type="Proteomes" id="UP000255101"/>
    </source>
</evidence>
<dbReference type="Gene3D" id="1.10.3720.10">
    <property type="entry name" value="MetI-like"/>
    <property type="match status" value="1"/>
</dbReference>
<dbReference type="PANTHER" id="PTHR30177">
    <property type="entry name" value="GLYCINE BETAINE/L-PROLINE TRANSPORT SYSTEM PERMEASE PROTEIN PROW"/>
    <property type="match status" value="1"/>
</dbReference>
<feature type="transmembrane region" description="Helical" evidence="8">
    <location>
        <begin position="20"/>
        <end position="41"/>
    </location>
</feature>
<evidence type="ECO:0000256" key="3">
    <source>
        <dbReference type="ARBA" id="ARBA00022692"/>
    </source>
</evidence>
<dbReference type="eggNOG" id="COG1174">
    <property type="taxonomic scope" value="Bacteria"/>
</dbReference>
<comment type="similarity">
    <text evidence="6">In the C-terminal section; belongs to the OsmX family.</text>
</comment>
<evidence type="ECO:0000313" key="13">
    <source>
        <dbReference type="Proteomes" id="UP000070326"/>
    </source>
</evidence>
<evidence type="ECO:0000256" key="7">
    <source>
        <dbReference type="ARBA" id="ARBA00035652"/>
    </source>
</evidence>
<evidence type="ECO:0000256" key="8">
    <source>
        <dbReference type="RuleBase" id="RU363032"/>
    </source>
</evidence>
<evidence type="ECO:0000256" key="2">
    <source>
        <dbReference type="ARBA" id="ARBA00022448"/>
    </source>
</evidence>
<evidence type="ECO:0000256" key="4">
    <source>
        <dbReference type="ARBA" id="ARBA00022989"/>
    </source>
</evidence>
<dbReference type="SUPFAM" id="SSF161098">
    <property type="entry name" value="MetI-like"/>
    <property type="match status" value="1"/>
</dbReference>
<dbReference type="RefSeq" id="WP_002844265.1">
    <property type="nucleotide sequence ID" value="NZ_CAXUJS010000003.1"/>
</dbReference>
<dbReference type="eggNOG" id="COG1732">
    <property type="taxonomic scope" value="Bacteria"/>
</dbReference>
<feature type="transmembrane region" description="Helical" evidence="8">
    <location>
        <begin position="172"/>
        <end position="195"/>
    </location>
</feature>
<feature type="compositionally biased region" description="Low complexity" evidence="9">
    <location>
        <begin position="224"/>
        <end position="235"/>
    </location>
</feature>
<evidence type="ECO:0000256" key="9">
    <source>
        <dbReference type="SAM" id="MobiDB-lite"/>
    </source>
</evidence>
<dbReference type="GO" id="GO:0043190">
    <property type="term" value="C:ATP-binding cassette (ABC) transporter complex"/>
    <property type="evidence" value="ECO:0007669"/>
    <property type="project" value="InterPro"/>
</dbReference>
<proteinExistence type="inferred from homology"/>
<evidence type="ECO:0000259" key="10">
    <source>
        <dbReference type="PROSITE" id="PS50928"/>
    </source>
</evidence>
<comment type="subcellular location">
    <subcellularLocation>
        <location evidence="8">Cell membrane</location>
        <topology evidence="8">Multi-pass membrane protein</topology>
    </subcellularLocation>
    <subcellularLocation>
        <location evidence="1">Membrane</location>
        <topology evidence="1">Multi-pass membrane protein</topology>
    </subcellularLocation>
</comment>
<evidence type="ECO:0000256" key="1">
    <source>
        <dbReference type="ARBA" id="ARBA00004141"/>
    </source>
</evidence>
<evidence type="ECO:0000313" key="11">
    <source>
        <dbReference type="EMBL" id="KXI13385.1"/>
    </source>
</evidence>